<dbReference type="InterPro" id="IPR036890">
    <property type="entry name" value="HATPase_C_sf"/>
</dbReference>
<accession>A0A4Y8Q366</accession>
<proteinExistence type="predicted"/>
<dbReference type="PANTHER" id="PTHR24421">
    <property type="entry name" value="NITRATE/NITRITE SENSOR PROTEIN NARX-RELATED"/>
    <property type="match status" value="1"/>
</dbReference>
<evidence type="ECO:0000256" key="4">
    <source>
        <dbReference type="ARBA" id="ARBA00022679"/>
    </source>
</evidence>
<dbReference type="EC" id="2.7.13.3" evidence="2"/>
<evidence type="ECO:0000256" key="2">
    <source>
        <dbReference type="ARBA" id="ARBA00012438"/>
    </source>
</evidence>
<evidence type="ECO:0000256" key="6">
    <source>
        <dbReference type="ARBA" id="ARBA00022777"/>
    </source>
</evidence>
<keyword evidence="4" id="KW-0808">Transferase</keyword>
<comment type="caution">
    <text evidence="11">The sequence shown here is derived from an EMBL/GenBank/DDBJ whole genome shotgun (WGS) entry which is preliminary data.</text>
</comment>
<dbReference type="CDD" id="cd16917">
    <property type="entry name" value="HATPase_UhpB-NarQ-NarX-like"/>
    <property type="match status" value="1"/>
</dbReference>
<evidence type="ECO:0000256" key="1">
    <source>
        <dbReference type="ARBA" id="ARBA00000085"/>
    </source>
</evidence>
<dbReference type="Proteomes" id="UP000298246">
    <property type="component" value="Unassembled WGS sequence"/>
</dbReference>
<sequence length="669" mass="74240">MAGGLAMKPRLAAVAMLARLKRGFRSYGGHLALLLLLLGGFTGLTAVVNGGLGEVSGLNSLRLADAAGWEAAFGDVRLDPQTGTPGPEAGWQPLPQLQNSAQQERSAPSGFWLRRPLPDNINAMRDPVLYIVELKQYAVYVDNAPLASYNMDGSQKRVLSFLDWHLVELPQQSGGHTLLLHVLPERPGLSPGYMSINEGRHYITQMLRQDTNKLVITTCFIFLGLAGISAFLLYSRDSLYLYFAILSLCCAYPCMVLTSLYKIFFAAPQFAYYYSICVPIGMLAVTGIFERLSEPETRVRFRRIRYALLVLIAACLALAVFSPRLFERSLYIYAFALLFFVPALSAPMLRRFRQRRDEEARWLALGLVGLVAGISTHYAFTLFPGLGAAVFPIAPVWYFYWIDQTTSLGVLSFVLCLGMVVLARLRGINEQLRAFSVELEQRVQERTAELELATLKLKDSVREAAETWAELSVLEERNRISQDIHDHVGHTLTASIVQLEAAKMLLVRNDQRGLDKLELSQSLVRKGLDDIRESVRMMKRQGTDFMLEAAVAQLVEETEQAAGVAIDCALDPLPPLTTMQKKVLYHALKEGLTNGIRHGRSTRFQLGLHGGDGVLLLELWNDGRPYTPVPAGFGLQSMQERVRQLGGTMRLGAGANGRGWLLSIHIPVS</sequence>
<feature type="transmembrane region" description="Helical" evidence="9">
    <location>
        <begin position="304"/>
        <end position="324"/>
    </location>
</feature>
<keyword evidence="8" id="KW-0902">Two-component regulatory system</keyword>
<feature type="transmembrane region" description="Helical" evidence="9">
    <location>
        <begin position="241"/>
        <end position="264"/>
    </location>
</feature>
<dbReference type="GO" id="GO:0005524">
    <property type="term" value="F:ATP binding"/>
    <property type="evidence" value="ECO:0007669"/>
    <property type="project" value="UniProtKB-KW"/>
</dbReference>
<dbReference type="GO" id="GO:0000155">
    <property type="term" value="F:phosphorelay sensor kinase activity"/>
    <property type="evidence" value="ECO:0007669"/>
    <property type="project" value="InterPro"/>
</dbReference>
<evidence type="ECO:0000313" key="12">
    <source>
        <dbReference type="Proteomes" id="UP000298246"/>
    </source>
</evidence>
<dbReference type="GO" id="GO:0046983">
    <property type="term" value="F:protein dimerization activity"/>
    <property type="evidence" value="ECO:0007669"/>
    <property type="project" value="InterPro"/>
</dbReference>
<dbReference type="Pfam" id="PF07730">
    <property type="entry name" value="HisKA_3"/>
    <property type="match status" value="1"/>
</dbReference>
<evidence type="ECO:0000259" key="10">
    <source>
        <dbReference type="Pfam" id="PF07730"/>
    </source>
</evidence>
<keyword evidence="9" id="KW-1133">Transmembrane helix</keyword>
<comment type="catalytic activity">
    <reaction evidence="1">
        <text>ATP + protein L-histidine = ADP + protein N-phospho-L-histidine.</text>
        <dbReference type="EC" id="2.7.13.3"/>
    </reaction>
</comment>
<keyword evidence="5" id="KW-0547">Nucleotide-binding</keyword>
<dbReference type="InterPro" id="IPR050482">
    <property type="entry name" value="Sensor_HK_TwoCompSys"/>
</dbReference>
<evidence type="ECO:0000256" key="9">
    <source>
        <dbReference type="SAM" id="Phobius"/>
    </source>
</evidence>
<feature type="transmembrane region" description="Helical" evidence="9">
    <location>
        <begin position="398"/>
        <end position="423"/>
    </location>
</feature>
<organism evidence="11 12">
    <name type="scientific">Paenibacillus athensensis</name>
    <dbReference type="NCBI Taxonomy" id="1967502"/>
    <lineage>
        <taxon>Bacteria</taxon>
        <taxon>Bacillati</taxon>
        <taxon>Bacillota</taxon>
        <taxon>Bacilli</taxon>
        <taxon>Bacillales</taxon>
        <taxon>Paenibacillaceae</taxon>
        <taxon>Paenibacillus</taxon>
    </lineage>
</organism>
<dbReference type="EMBL" id="MYFO01000011">
    <property type="protein sequence ID" value="TFE87968.1"/>
    <property type="molecule type" value="Genomic_DNA"/>
</dbReference>
<evidence type="ECO:0000313" key="11">
    <source>
        <dbReference type="EMBL" id="TFE87968.1"/>
    </source>
</evidence>
<feature type="domain" description="Signal transduction histidine kinase subgroup 3 dimerisation and phosphoacceptor" evidence="10">
    <location>
        <begin position="476"/>
        <end position="539"/>
    </location>
</feature>
<dbReference type="AlphaFoldDB" id="A0A4Y8Q366"/>
<protein>
    <recommendedName>
        <fullName evidence="2">histidine kinase</fullName>
        <ecNumber evidence="2">2.7.13.3</ecNumber>
    </recommendedName>
</protein>
<keyword evidence="9" id="KW-0472">Membrane</keyword>
<keyword evidence="3" id="KW-0597">Phosphoprotein</keyword>
<feature type="transmembrane region" description="Helical" evidence="9">
    <location>
        <begin position="270"/>
        <end position="292"/>
    </location>
</feature>
<evidence type="ECO:0000256" key="7">
    <source>
        <dbReference type="ARBA" id="ARBA00022840"/>
    </source>
</evidence>
<keyword evidence="12" id="KW-1185">Reference proteome</keyword>
<dbReference type="Gene3D" id="1.20.5.1930">
    <property type="match status" value="1"/>
</dbReference>
<name>A0A4Y8Q366_9BACL</name>
<feature type="transmembrane region" description="Helical" evidence="9">
    <location>
        <begin position="214"/>
        <end position="234"/>
    </location>
</feature>
<feature type="transmembrane region" description="Helical" evidence="9">
    <location>
        <begin position="362"/>
        <end position="386"/>
    </location>
</feature>
<keyword evidence="9" id="KW-0812">Transmembrane</keyword>
<dbReference type="PANTHER" id="PTHR24421:SF10">
    <property type="entry name" value="NITRATE_NITRITE SENSOR PROTEIN NARQ"/>
    <property type="match status" value="1"/>
</dbReference>
<dbReference type="Gene3D" id="3.30.565.10">
    <property type="entry name" value="Histidine kinase-like ATPase, C-terminal domain"/>
    <property type="match status" value="1"/>
</dbReference>
<dbReference type="InterPro" id="IPR011712">
    <property type="entry name" value="Sig_transdc_His_kin_sub3_dim/P"/>
</dbReference>
<dbReference type="SUPFAM" id="SSF55874">
    <property type="entry name" value="ATPase domain of HSP90 chaperone/DNA topoisomerase II/histidine kinase"/>
    <property type="match status" value="1"/>
</dbReference>
<evidence type="ECO:0000256" key="5">
    <source>
        <dbReference type="ARBA" id="ARBA00022741"/>
    </source>
</evidence>
<gene>
    <name evidence="11" type="ORF">B5M42_10430</name>
</gene>
<reference evidence="11 12" key="1">
    <citation type="submission" date="2017-03" db="EMBL/GenBank/DDBJ databases">
        <title>Isolation of Levoglucosan Utilizing Bacteria.</title>
        <authorList>
            <person name="Arya A.S."/>
        </authorList>
    </citation>
    <scope>NUCLEOTIDE SEQUENCE [LARGE SCALE GENOMIC DNA]</scope>
    <source>
        <strain evidence="11 12">MEC069</strain>
    </source>
</reference>
<evidence type="ECO:0000256" key="8">
    <source>
        <dbReference type="ARBA" id="ARBA00023012"/>
    </source>
</evidence>
<dbReference type="GO" id="GO:0016020">
    <property type="term" value="C:membrane"/>
    <property type="evidence" value="ECO:0007669"/>
    <property type="project" value="InterPro"/>
</dbReference>
<keyword evidence="7" id="KW-0067">ATP-binding</keyword>
<evidence type="ECO:0000256" key="3">
    <source>
        <dbReference type="ARBA" id="ARBA00022553"/>
    </source>
</evidence>
<keyword evidence="6" id="KW-0418">Kinase</keyword>
<feature type="transmembrane region" description="Helical" evidence="9">
    <location>
        <begin position="330"/>
        <end position="350"/>
    </location>
</feature>
<dbReference type="OrthoDB" id="9809348at2"/>